<keyword evidence="24" id="KW-0325">Glycoprotein</keyword>
<evidence type="ECO:0000259" key="33">
    <source>
        <dbReference type="PROSITE" id="PS50011"/>
    </source>
</evidence>
<keyword evidence="20 31" id="KW-0472">Membrane</keyword>
<dbReference type="PIRSF" id="PIRSF000615">
    <property type="entry name" value="TyrPK_CSF1-R"/>
    <property type="match status" value="1"/>
</dbReference>
<evidence type="ECO:0000256" key="1">
    <source>
        <dbReference type="ARBA" id="ARBA00004123"/>
    </source>
</evidence>
<evidence type="ECO:0000256" key="30">
    <source>
        <dbReference type="SAM" id="MobiDB-lite"/>
    </source>
</evidence>
<dbReference type="InterPro" id="IPR013783">
    <property type="entry name" value="Ig-like_fold"/>
</dbReference>
<evidence type="ECO:0000256" key="2">
    <source>
        <dbReference type="ARBA" id="ARBA00004251"/>
    </source>
</evidence>
<evidence type="ECO:0000256" key="19">
    <source>
        <dbReference type="ARBA" id="ARBA00022989"/>
    </source>
</evidence>
<feature type="binding site" evidence="28">
    <location>
        <position position="887"/>
    </location>
    <ligand>
        <name>ATP</name>
        <dbReference type="ChEBI" id="CHEBI:30616"/>
    </ligand>
</feature>
<accession>A0ABM3XWZ8</accession>
<name>A0ABM3XWZ8_ERIEU</name>
<dbReference type="CDD" id="cd00096">
    <property type="entry name" value="Ig"/>
    <property type="match status" value="1"/>
</dbReference>
<dbReference type="PRINTS" id="PR01835">
    <property type="entry name" value="VEGFRECEPTR3"/>
</dbReference>
<dbReference type="InterPro" id="IPR000719">
    <property type="entry name" value="Prot_kinase_dom"/>
</dbReference>
<dbReference type="InterPro" id="IPR013151">
    <property type="entry name" value="Immunoglobulin_dom"/>
</dbReference>
<dbReference type="SMART" id="SM00219">
    <property type="entry name" value="TyrKc"/>
    <property type="match status" value="1"/>
</dbReference>
<evidence type="ECO:0000256" key="22">
    <source>
        <dbReference type="ARBA" id="ARBA00023157"/>
    </source>
</evidence>
<dbReference type="Pfam" id="PF21339">
    <property type="entry name" value="VEGFR-1-like_Ig-like"/>
    <property type="match status" value="1"/>
</dbReference>
<keyword evidence="8" id="KW-0963">Cytoplasm</keyword>
<dbReference type="InterPro" id="IPR055229">
    <property type="entry name" value="VEGFR1-3_5th"/>
</dbReference>
<feature type="region of interest" description="Disordered" evidence="30">
    <location>
        <begin position="1297"/>
        <end position="1326"/>
    </location>
</feature>
<evidence type="ECO:0000256" key="6">
    <source>
        <dbReference type="ARBA" id="ARBA00022473"/>
    </source>
</evidence>
<dbReference type="Pfam" id="PF22971">
    <property type="entry name" value="Ig_VEGFR-1-like_5th"/>
    <property type="match status" value="1"/>
</dbReference>
<dbReference type="Pfam" id="PF17988">
    <property type="entry name" value="VEGFR-2_TMD"/>
    <property type="match status" value="1"/>
</dbReference>
<dbReference type="Gene3D" id="2.60.40.10">
    <property type="entry name" value="Immunoglobulins"/>
    <property type="match status" value="7"/>
</dbReference>
<keyword evidence="25" id="KW-0539">Nucleus</keyword>
<evidence type="ECO:0000256" key="10">
    <source>
        <dbReference type="ARBA" id="ARBA00022657"/>
    </source>
</evidence>
<protein>
    <recommendedName>
        <fullName evidence="5">Vascular endothelial growth factor receptor 3</fullName>
        <ecNumber evidence="4">2.7.10.1</ecNumber>
    </recommendedName>
</protein>
<evidence type="ECO:0000259" key="34">
    <source>
        <dbReference type="PROSITE" id="PS50835"/>
    </source>
</evidence>
<keyword evidence="15 28" id="KW-0547">Nucleotide-binding</keyword>
<evidence type="ECO:0000256" key="20">
    <source>
        <dbReference type="ARBA" id="ARBA00023136"/>
    </source>
</evidence>
<proteinExistence type="inferred from homology"/>
<keyword evidence="6" id="KW-0217">Developmental protein</keyword>
<dbReference type="SMART" id="SM00409">
    <property type="entry name" value="IG"/>
    <property type="match status" value="7"/>
</dbReference>
<evidence type="ECO:0000256" key="11">
    <source>
        <dbReference type="ARBA" id="ARBA00022679"/>
    </source>
</evidence>
<dbReference type="InterPro" id="IPR017441">
    <property type="entry name" value="Protein_kinase_ATP_BS"/>
</dbReference>
<dbReference type="SMART" id="SM00408">
    <property type="entry name" value="IGc2"/>
    <property type="match status" value="4"/>
</dbReference>
<dbReference type="PROSITE" id="PS50011">
    <property type="entry name" value="PROTEIN_KINASE_DOM"/>
    <property type="match status" value="1"/>
</dbReference>
<dbReference type="Gene3D" id="1.10.510.10">
    <property type="entry name" value="Transferase(Phosphotransferase) domain 1"/>
    <property type="match status" value="1"/>
</dbReference>
<keyword evidence="11" id="KW-0808">Transferase</keyword>
<dbReference type="PRINTS" id="PR01832">
    <property type="entry name" value="VEGFRECEPTOR"/>
</dbReference>
<evidence type="ECO:0000256" key="27">
    <source>
        <dbReference type="ARBA" id="ARBA00051243"/>
    </source>
</evidence>
<dbReference type="Proteomes" id="UP001652624">
    <property type="component" value="Chromosome 9"/>
</dbReference>
<evidence type="ECO:0000256" key="9">
    <source>
        <dbReference type="ARBA" id="ARBA00022553"/>
    </source>
</evidence>
<evidence type="ECO:0000256" key="12">
    <source>
        <dbReference type="ARBA" id="ARBA00022692"/>
    </source>
</evidence>
<evidence type="ECO:0000256" key="17">
    <source>
        <dbReference type="ARBA" id="ARBA00022782"/>
    </source>
</evidence>
<comment type="catalytic activity">
    <reaction evidence="27">
        <text>L-tyrosyl-[protein] + ATP = O-phospho-L-tyrosyl-[protein] + ADP + H(+)</text>
        <dbReference type="Rhea" id="RHEA:10596"/>
        <dbReference type="Rhea" id="RHEA-COMP:10136"/>
        <dbReference type="Rhea" id="RHEA-COMP:20101"/>
        <dbReference type="ChEBI" id="CHEBI:15378"/>
        <dbReference type="ChEBI" id="CHEBI:30616"/>
        <dbReference type="ChEBI" id="CHEBI:46858"/>
        <dbReference type="ChEBI" id="CHEBI:61978"/>
        <dbReference type="ChEBI" id="CHEBI:456216"/>
        <dbReference type="EC" id="2.7.10.1"/>
    </reaction>
</comment>
<evidence type="ECO:0000256" key="18">
    <source>
        <dbReference type="ARBA" id="ARBA00022840"/>
    </source>
</evidence>
<evidence type="ECO:0000256" key="7">
    <source>
        <dbReference type="ARBA" id="ARBA00022475"/>
    </source>
</evidence>
<dbReference type="InterPro" id="IPR020635">
    <property type="entry name" value="Tyr_kinase_cat_dom"/>
</dbReference>
<keyword evidence="22" id="KW-1015">Disulfide bond</keyword>
<evidence type="ECO:0000256" key="26">
    <source>
        <dbReference type="ARBA" id="ARBA00023319"/>
    </source>
</evidence>
<keyword evidence="14" id="KW-0677">Repeat</keyword>
<keyword evidence="13 32" id="KW-0732">Signal</keyword>
<dbReference type="InterPro" id="IPR041348">
    <property type="entry name" value="VEGFR-2_TMD"/>
</dbReference>
<dbReference type="InterPro" id="IPR011009">
    <property type="entry name" value="Kinase-like_dom_sf"/>
</dbReference>
<dbReference type="InterPro" id="IPR003598">
    <property type="entry name" value="Ig_sub2"/>
</dbReference>
<evidence type="ECO:0000256" key="14">
    <source>
        <dbReference type="ARBA" id="ARBA00022737"/>
    </source>
</evidence>
<keyword evidence="35" id="KW-1185">Reference proteome</keyword>
<evidence type="ECO:0000256" key="24">
    <source>
        <dbReference type="ARBA" id="ARBA00023180"/>
    </source>
</evidence>
<dbReference type="Pfam" id="PF00047">
    <property type="entry name" value="ig"/>
    <property type="match status" value="1"/>
</dbReference>
<evidence type="ECO:0000256" key="28">
    <source>
        <dbReference type="PROSITE-ProRule" id="PRU10141"/>
    </source>
</evidence>
<feature type="signal peptide" evidence="32">
    <location>
        <begin position="1"/>
        <end position="24"/>
    </location>
</feature>
<evidence type="ECO:0000256" key="4">
    <source>
        <dbReference type="ARBA" id="ARBA00011902"/>
    </source>
</evidence>
<dbReference type="InterPro" id="IPR036179">
    <property type="entry name" value="Ig-like_dom_sf"/>
</dbReference>
<feature type="region of interest" description="Disordered" evidence="30">
    <location>
        <begin position="1412"/>
        <end position="1435"/>
    </location>
</feature>
<dbReference type="InterPro" id="IPR001824">
    <property type="entry name" value="Tyr_kinase_rcpt_3_CS"/>
</dbReference>
<dbReference type="InterPro" id="IPR050122">
    <property type="entry name" value="RTK"/>
</dbReference>
<feature type="domain" description="Ig-like" evidence="34">
    <location>
        <begin position="422"/>
        <end position="552"/>
    </location>
</feature>
<feature type="domain" description="Ig-like" evidence="34">
    <location>
        <begin position="219"/>
        <end position="326"/>
    </location>
</feature>
<keyword evidence="17" id="KW-0221">Differentiation</keyword>
<dbReference type="InterPro" id="IPR055238">
    <property type="entry name" value="VEGFR1-3_N_Ig-like"/>
</dbReference>
<sequence>MPRGAALGLRLWLCLELLRGLASGYSMTPPTLNITEDTHVIDASDSLSISCSGQHPLEWAWPGAPEAPATGEKDGEDTGLVRDCEGSDSRPYCKVLQLRAAQANDTGCYLCYYKYIKARIEGTTAASTYVFVRDWEQPFINKPDTLLVNRKDAMWVPCRVSIPGLNITLRSQNSVLQPDGQEVVWDDRRGMRVPTPLLRDALYLQCETSHAGQAFQSNPFLVHITGNELYDIQLFPKKSLELLVGEKLVLNCTVWAEFNSGVTFHWDYPGKQAERGTWVPERRSQQTHTELSSILTVHNVSQLDLGPYVCEANNGIQSFRDSTEVIVHEKPFISVDWLKGPVLEATAGDGVVKLPVKLAAYPPPDFQWYKDRKALSGRHSPHALVLKDVTEASAGIYTLALWNSAAGLQCNISLELVVNVPPHIHEKEASSPSIYSRHSRQALTCTAYGVPPPLSVQWYWRPWTPCRIFTQRSLSRRQQRDRMPQCRDWREVTTQDALNPIESLDTWTEFVEGKNKTVSKLVIQNANVSAMYKCLVSNKVGQDERLIYFYVTTIPDGFSIEMEPSEEPPPLEGQPVRLSCLADNYTYEHLRWYRLNLSALHDAHGNPLLLDCKNVHLFATPLAARLEEAAPGERHATLSLTIPRVAPEHEGDYVCEVRDRRSHDKHCHKKYLSVQALEAPRLTQNLTDRLVNVSDSLEMRCPVAGAHVPSIVWYKDERLLEEESGIDLAESNQKLSIQRVREEDAGRYLCSVCNAKGCVNSSATLAVEGSEDKGSMEIVILVGTGVIAVFFWILLLLIFCNMRRVSVSPKPAHADIKTGYLSIIMDPGEVPLQEQCEYLSYDSSQWEFPRERLHLGRVLGHGAFGKVVEASAFGIHKGSSCDTVAVKMLKEGATASEHRALMSELKILIHIGNHLNVVNLLGACTKPNGPLMVIVEFCKYGNLSNFLRAKREAFNPYAEKSPEQRRRFRAMVEGTRADRRRPGGDRALLCRLLAGRGGTGRALQGPEAEDLWLSPLTMEDLVCYSFQVARGMDFLASRKCIHRDLAARNILLSESDVVKICDFGLARDIYKDPDYVRKGSARLPLKWMAPESIFDKVYTTQSDVWSFGVLLWEIFSLGASPYPGVQINEEFCQRLKEGTRMRAPELASPAIRRVMLSCWSGDPKERPAFSELVEILGDLLQGGALQDEEDHLAPQGSQSLEDDSFLQASTTALHVADAEDMEDSPPSLHRHSLAARYYNCVSFPGCLTRGTQTHSPSRMKTFEEFPMTPTTYKASADNQTDSGMVLASEEFERLESRHRQEGGLSCKGPGCNVEETRAPPEPQGRVRQPDLGSHGGQVFYNSLGLFPEASLRLHSLHHEARCCLPGPLCGPAQQQCCCFLPGQGPRPFQGRLYCAGWGRSCGQPLAHGLQPSEVHPGRTGHPSGPPCGGLQEVCE</sequence>
<evidence type="ECO:0000256" key="3">
    <source>
        <dbReference type="ARBA" id="ARBA00004496"/>
    </source>
</evidence>
<dbReference type="GeneID" id="103117155"/>
<evidence type="ECO:0000256" key="15">
    <source>
        <dbReference type="ARBA" id="ARBA00022741"/>
    </source>
</evidence>
<evidence type="ECO:0000256" key="13">
    <source>
        <dbReference type="ARBA" id="ARBA00022729"/>
    </source>
</evidence>
<feature type="chain" id="PRO_5045743963" description="Vascular endothelial growth factor receptor 3" evidence="32">
    <location>
        <begin position="25"/>
        <end position="1435"/>
    </location>
</feature>
<keyword evidence="23 29" id="KW-0675">Receptor</keyword>
<dbReference type="RefSeq" id="XP_060053346.1">
    <property type="nucleotide sequence ID" value="XM_060197363.1"/>
</dbReference>
<evidence type="ECO:0000256" key="21">
    <source>
        <dbReference type="ARBA" id="ARBA00023137"/>
    </source>
</evidence>
<evidence type="ECO:0000256" key="5">
    <source>
        <dbReference type="ARBA" id="ARBA00022258"/>
    </source>
</evidence>
<evidence type="ECO:0000256" key="29">
    <source>
        <dbReference type="RuleBase" id="RU000311"/>
    </source>
</evidence>
<dbReference type="EC" id="2.7.10.1" evidence="4"/>
<dbReference type="PANTHER" id="PTHR24416">
    <property type="entry name" value="TYROSINE-PROTEIN KINASE RECEPTOR"/>
    <property type="match status" value="1"/>
</dbReference>
<dbReference type="Gene3D" id="3.30.200.20">
    <property type="entry name" value="Phosphorylase Kinase, domain 1"/>
    <property type="match status" value="1"/>
</dbReference>
<evidence type="ECO:0000256" key="8">
    <source>
        <dbReference type="ARBA" id="ARBA00022490"/>
    </source>
</evidence>
<organism evidence="35 36">
    <name type="scientific">Erinaceus europaeus</name>
    <name type="common">Western European hedgehog</name>
    <dbReference type="NCBI Taxonomy" id="9365"/>
    <lineage>
        <taxon>Eukaryota</taxon>
        <taxon>Metazoa</taxon>
        <taxon>Chordata</taxon>
        <taxon>Craniata</taxon>
        <taxon>Vertebrata</taxon>
        <taxon>Euteleostomi</taxon>
        <taxon>Mammalia</taxon>
        <taxon>Eutheria</taxon>
        <taxon>Laurasiatheria</taxon>
        <taxon>Eulipotyphla</taxon>
        <taxon>Erinaceidae</taxon>
        <taxon>Erinaceinae</taxon>
        <taxon>Erinaceus</taxon>
    </lineage>
</organism>
<keyword evidence="26 29" id="KW-0393">Immunoglobulin domain</keyword>
<feature type="domain" description="Ig-like" evidence="34">
    <location>
        <begin position="555"/>
        <end position="673"/>
    </location>
</feature>
<keyword evidence="21" id="KW-0829">Tyrosine-protein kinase</keyword>
<feature type="domain" description="Protein kinase" evidence="33">
    <location>
        <begin position="853"/>
        <end position="1180"/>
    </location>
</feature>
<feature type="domain" description="Ig-like" evidence="34">
    <location>
        <begin position="680"/>
        <end position="766"/>
    </location>
</feature>
<keyword evidence="10" id="KW-0037">Angiogenesis</keyword>
<dbReference type="InterPro" id="IPR007110">
    <property type="entry name" value="Ig-like_dom"/>
</dbReference>
<dbReference type="Pfam" id="PF22854">
    <property type="entry name" value="VEGFR1-3_N_Ig-like"/>
    <property type="match status" value="1"/>
</dbReference>
<dbReference type="Pfam" id="PF07679">
    <property type="entry name" value="I-set"/>
    <property type="match status" value="1"/>
</dbReference>
<keyword evidence="12 29" id="KW-0812">Transmembrane</keyword>
<dbReference type="SUPFAM" id="SSF56112">
    <property type="entry name" value="Protein kinase-like (PK-like)"/>
    <property type="match status" value="1"/>
</dbReference>
<dbReference type="InterPro" id="IPR001245">
    <property type="entry name" value="Ser-Thr/Tyr_kinase_cat_dom"/>
</dbReference>
<evidence type="ECO:0000256" key="31">
    <source>
        <dbReference type="SAM" id="Phobius"/>
    </source>
</evidence>
<evidence type="ECO:0000256" key="16">
    <source>
        <dbReference type="ARBA" id="ARBA00022777"/>
    </source>
</evidence>
<dbReference type="PROSITE" id="PS00109">
    <property type="entry name" value="PROTEIN_KINASE_TYR"/>
    <property type="match status" value="1"/>
</dbReference>
<dbReference type="PROSITE" id="PS00107">
    <property type="entry name" value="PROTEIN_KINASE_ATP"/>
    <property type="match status" value="1"/>
</dbReference>
<dbReference type="InterPro" id="IPR013098">
    <property type="entry name" value="Ig_I-set"/>
</dbReference>
<dbReference type="PROSITE" id="PS00240">
    <property type="entry name" value="RECEPTOR_TYR_KIN_III"/>
    <property type="match status" value="1"/>
</dbReference>
<keyword evidence="7" id="KW-1003">Cell membrane</keyword>
<keyword evidence="19 31" id="KW-1133">Transmembrane helix</keyword>
<evidence type="ECO:0000256" key="23">
    <source>
        <dbReference type="ARBA" id="ARBA00023170"/>
    </source>
</evidence>
<dbReference type="PANTHER" id="PTHR24416:SF49">
    <property type="entry name" value="VASCULAR ENDOTHELIAL GROWTH FACTOR RECEPTOR 3"/>
    <property type="match status" value="1"/>
</dbReference>
<keyword evidence="18 28" id="KW-0067">ATP-binding</keyword>
<evidence type="ECO:0000313" key="35">
    <source>
        <dbReference type="Proteomes" id="UP001652624"/>
    </source>
</evidence>
<dbReference type="SUPFAM" id="SSF48726">
    <property type="entry name" value="Immunoglobulin"/>
    <property type="match status" value="6"/>
</dbReference>
<dbReference type="Pfam" id="PF07714">
    <property type="entry name" value="PK_Tyr_Ser-Thr"/>
    <property type="match status" value="1"/>
</dbReference>
<dbReference type="InterPro" id="IPR008266">
    <property type="entry name" value="Tyr_kinase_AS"/>
</dbReference>
<evidence type="ECO:0000256" key="32">
    <source>
        <dbReference type="SAM" id="SignalP"/>
    </source>
</evidence>
<keyword evidence="9" id="KW-0597">Phosphoprotein</keyword>
<feature type="transmembrane region" description="Helical" evidence="31">
    <location>
        <begin position="778"/>
        <end position="800"/>
    </location>
</feature>
<dbReference type="PROSITE" id="PS50835">
    <property type="entry name" value="IG_LIKE"/>
    <property type="match status" value="4"/>
</dbReference>
<gene>
    <name evidence="36" type="primary">FLT4</name>
</gene>
<comment type="similarity">
    <text evidence="29">Belongs to the protein kinase superfamily. Tyr protein kinase family. CSF-1/PDGF receptor subfamily.</text>
</comment>
<evidence type="ECO:0000256" key="25">
    <source>
        <dbReference type="ARBA" id="ARBA00023242"/>
    </source>
</evidence>
<reference evidence="36" key="1">
    <citation type="submission" date="2025-08" db="UniProtKB">
        <authorList>
            <consortium name="RefSeq"/>
        </authorList>
    </citation>
    <scope>IDENTIFICATION</scope>
</reference>
<dbReference type="InterPro" id="IPR003599">
    <property type="entry name" value="Ig_sub"/>
</dbReference>
<evidence type="ECO:0000313" key="36">
    <source>
        <dbReference type="RefSeq" id="XP_060053346.1"/>
    </source>
</evidence>
<comment type="subcellular location">
    <subcellularLocation>
        <location evidence="2">Cell membrane</location>
        <topology evidence="2">Single-pass type I membrane protein</topology>
    </subcellularLocation>
    <subcellularLocation>
        <location evidence="3">Cytoplasm</location>
    </subcellularLocation>
    <subcellularLocation>
        <location evidence="29">Membrane</location>
        <topology evidence="29">Single-pass type I membrane protein</topology>
    </subcellularLocation>
    <subcellularLocation>
        <location evidence="1">Nucleus</location>
    </subcellularLocation>
</comment>
<dbReference type="CDD" id="cd05862">
    <property type="entry name" value="IgI_VEGFR"/>
    <property type="match status" value="1"/>
</dbReference>
<keyword evidence="16" id="KW-0418">Kinase</keyword>